<dbReference type="Proteomes" id="UP000185860">
    <property type="component" value="Unassembled WGS sequence"/>
</dbReference>
<dbReference type="OrthoDB" id="573423at2"/>
<keyword evidence="1" id="KW-0732">Signal</keyword>
<dbReference type="Pfam" id="PF14271">
    <property type="entry name" value="DUF4359"/>
    <property type="match status" value="1"/>
</dbReference>
<proteinExistence type="predicted"/>
<organism evidence="2 3">
    <name type="scientific">[Phormidium ambiguum] IAM M-71</name>
    <dbReference type="NCBI Taxonomy" id="454136"/>
    <lineage>
        <taxon>Bacteria</taxon>
        <taxon>Bacillati</taxon>
        <taxon>Cyanobacteriota</taxon>
        <taxon>Cyanophyceae</taxon>
        <taxon>Oscillatoriophycideae</taxon>
        <taxon>Aerosakkonematales</taxon>
        <taxon>Aerosakkonemataceae</taxon>
        <taxon>Floridanema</taxon>
    </lineage>
</organism>
<dbReference type="AlphaFoldDB" id="A0A1U7IN68"/>
<protein>
    <recommendedName>
        <fullName evidence="4">DUF4359 domain-containing protein</fullName>
    </recommendedName>
</protein>
<evidence type="ECO:0000313" key="3">
    <source>
        <dbReference type="Proteomes" id="UP000185860"/>
    </source>
</evidence>
<gene>
    <name evidence="2" type="ORF">NIES2119_08825</name>
</gene>
<accession>A0A1U7IN68</accession>
<reference evidence="2 3" key="1">
    <citation type="submission" date="2016-11" db="EMBL/GenBank/DDBJ databases">
        <title>Draft Genome Sequences of Nine Cyanobacterial Strains from Diverse Habitats.</title>
        <authorList>
            <person name="Zhu T."/>
            <person name="Hou S."/>
            <person name="Lu X."/>
            <person name="Hess W.R."/>
        </authorList>
    </citation>
    <scope>NUCLEOTIDE SEQUENCE [LARGE SCALE GENOMIC DNA]</scope>
    <source>
        <strain evidence="2 3">IAM M-71</strain>
    </source>
</reference>
<feature type="signal peptide" evidence="1">
    <location>
        <begin position="1"/>
        <end position="30"/>
    </location>
</feature>
<dbReference type="EMBL" id="MRCE01000007">
    <property type="protein sequence ID" value="OKH38689.1"/>
    <property type="molecule type" value="Genomic_DNA"/>
</dbReference>
<comment type="caution">
    <text evidence="2">The sequence shown here is derived from an EMBL/GenBank/DDBJ whole genome shotgun (WGS) entry which is preliminary data.</text>
</comment>
<dbReference type="STRING" id="454136.NIES2119_08825"/>
<dbReference type="InterPro" id="IPR025578">
    <property type="entry name" value="DUF4359"/>
</dbReference>
<feature type="chain" id="PRO_5013273432" description="DUF4359 domain-containing protein" evidence="1">
    <location>
        <begin position="31"/>
        <end position="134"/>
    </location>
</feature>
<name>A0A1U7IN68_9CYAN</name>
<evidence type="ECO:0000256" key="1">
    <source>
        <dbReference type="SAM" id="SignalP"/>
    </source>
</evidence>
<evidence type="ECO:0000313" key="2">
    <source>
        <dbReference type="EMBL" id="OKH38689.1"/>
    </source>
</evidence>
<sequence length="134" mass="15391">MKSWNLSQSLGSAMIAGILLSLAISNPSQSEYEEYATDQLTEYLQHNVCPQAPKLWGRSLKRECKRLVDSNQSEIQDLISQSTERYNFVLFSIYKTELSITKVSPFFPSNLLPSYHFGTLGIGHKFYIYQTEQR</sequence>
<evidence type="ECO:0008006" key="4">
    <source>
        <dbReference type="Google" id="ProtNLM"/>
    </source>
</evidence>
<dbReference type="RefSeq" id="WP_073593100.1">
    <property type="nucleotide sequence ID" value="NZ_MRCE01000007.1"/>
</dbReference>